<evidence type="ECO:0000256" key="3">
    <source>
        <dbReference type="ARBA" id="ARBA00022763"/>
    </source>
</evidence>
<dbReference type="PANTHER" id="PTHR33693:SF1">
    <property type="entry name" value="TYPE-4 URACIL-DNA GLYCOSYLASE"/>
    <property type="match status" value="1"/>
</dbReference>
<evidence type="ECO:0000259" key="8">
    <source>
        <dbReference type="SMART" id="SM00986"/>
    </source>
</evidence>
<keyword evidence="1" id="KW-0004">4Fe-4S</keyword>
<dbReference type="PANTHER" id="PTHR33693">
    <property type="entry name" value="TYPE-5 URACIL-DNA GLYCOSYLASE"/>
    <property type="match status" value="1"/>
</dbReference>
<dbReference type="Gene3D" id="3.40.470.10">
    <property type="entry name" value="Uracil-DNA glycosylase-like domain"/>
    <property type="match status" value="1"/>
</dbReference>
<keyword evidence="2" id="KW-0479">Metal-binding</keyword>
<dbReference type="SMART" id="SM00987">
    <property type="entry name" value="UreE_C"/>
    <property type="match status" value="1"/>
</dbReference>
<evidence type="ECO:0000256" key="6">
    <source>
        <dbReference type="ARBA" id="ARBA00023014"/>
    </source>
</evidence>
<sequence length="210" mass="22796">MGEPGSILEETIEKLKNLQAMGLEYISVVPPAPPEPCEAFARVNKDVRSCTNCSRHGGGVKAALGIGREDARVVFVSDSSSTEQAGPFSKAEKELLSNMIKAMGLSMDEVYLTSLVRCDCEDAPGSDEIEACLPFLKDELDIINPVAIVAMGRVTAHLVAPDVEFANLRGIMRSLDDIPLMITYHPRALIKDPGLKRAAWEDLKKVMALL</sequence>
<dbReference type="GO" id="GO:0097506">
    <property type="term" value="F:deaminated base DNA N-glycosylase activity"/>
    <property type="evidence" value="ECO:0007669"/>
    <property type="project" value="UniProtKB-ARBA"/>
</dbReference>
<evidence type="ECO:0000256" key="7">
    <source>
        <dbReference type="ARBA" id="ARBA00023204"/>
    </source>
</evidence>
<evidence type="ECO:0000256" key="4">
    <source>
        <dbReference type="ARBA" id="ARBA00022801"/>
    </source>
</evidence>
<keyword evidence="3" id="KW-0227">DNA damage</keyword>
<dbReference type="GO" id="GO:0006281">
    <property type="term" value="P:DNA repair"/>
    <property type="evidence" value="ECO:0007669"/>
    <property type="project" value="UniProtKB-KW"/>
</dbReference>
<dbReference type="EMBL" id="UOEZ01000080">
    <property type="protein sequence ID" value="VAW38844.1"/>
    <property type="molecule type" value="Genomic_DNA"/>
</dbReference>
<evidence type="ECO:0000256" key="1">
    <source>
        <dbReference type="ARBA" id="ARBA00022485"/>
    </source>
</evidence>
<dbReference type="InterPro" id="IPR051536">
    <property type="entry name" value="UDG_Type-4/5"/>
</dbReference>
<organism evidence="9">
    <name type="scientific">hydrothermal vent metagenome</name>
    <dbReference type="NCBI Taxonomy" id="652676"/>
    <lineage>
        <taxon>unclassified sequences</taxon>
        <taxon>metagenomes</taxon>
        <taxon>ecological metagenomes</taxon>
    </lineage>
</organism>
<evidence type="ECO:0000256" key="5">
    <source>
        <dbReference type="ARBA" id="ARBA00023004"/>
    </source>
</evidence>
<dbReference type="GO" id="GO:0046872">
    <property type="term" value="F:metal ion binding"/>
    <property type="evidence" value="ECO:0007669"/>
    <property type="project" value="UniProtKB-KW"/>
</dbReference>
<keyword evidence="5" id="KW-0408">Iron</keyword>
<gene>
    <name evidence="9" type="ORF">MNBD_DELTA02-116</name>
</gene>
<dbReference type="InterPro" id="IPR005122">
    <property type="entry name" value="Uracil-DNA_glycosylase-like"/>
</dbReference>
<evidence type="ECO:0000313" key="9">
    <source>
        <dbReference type="EMBL" id="VAW38844.1"/>
    </source>
</evidence>
<dbReference type="GO" id="GO:0051539">
    <property type="term" value="F:4 iron, 4 sulfur cluster binding"/>
    <property type="evidence" value="ECO:0007669"/>
    <property type="project" value="UniProtKB-KW"/>
</dbReference>
<feature type="domain" description="Uracil-DNA glycosylase-like" evidence="8">
    <location>
        <begin position="64"/>
        <end position="204"/>
    </location>
</feature>
<dbReference type="SMART" id="SM00986">
    <property type="entry name" value="UDG"/>
    <property type="match status" value="1"/>
</dbReference>
<reference evidence="9" key="1">
    <citation type="submission" date="2018-06" db="EMBL/GenBank/DDBJ databases">
        <authorList>
            <person name="Zhirakovskaya E."/>
        </authorList>
    </citation>
    <scope>NUCLEOTIDE SEQUENCE</scope>
</reference>
<accession>A0A3B0W5D5</accession>
<evidence type="ECO:0000256" key="2">
    <source>
        <dbReference type="ARBA" id="ARBA00022723"/>
    </source>
</evidence>
<keyword evidence="7" id="KW-0234">DNA repair</keyword>
<dbReference type="Pfam" id="PF03167">
    <property type="entry name" value="UDG"/>
    <property type="match status" value="1"/>
</dbReference>
<dbReference type="CDD" id="cd10030">
    <property type="entry name" value="UDG-F4_TTUDGA_SPO1dp_like"/>
    <property type="match status" value="1"/>
</dbReference>
<dbReference type="InterPro" id="IPR036895">
    <property type="entry name" value="Uracil-DNA_glycosylase-like_sf"/>
</dbReference>
<proteinExistence type="predicted"/>
<dbReference type="SUPFAM" id="SSF52141">
    <property type="entry name" value="Uracil-DNA glycosylase-like"/>
    <property type="match status" value="1"/>
</dbReference>
<keyword evidence="4" id="KW-0378">Hydrolase</keyword>
<keyword evidence="6" id="KW-0411">Iron-sulfur</keyword>
<name>A0A3B0W5D5_9ZZZZ</name>
<dbReference type="AlphaFoldDB" id="A0A3B0W5D5"/>
<protein>
    <recommendedName>
        <fullName evidence="8">Uracil-DNA glycosylase-like domain-containing protein</fullName>
    </recommendedName>
</protein>